<keyword evidence="1" id="KW-0732">Signal</keyword>
<accession>A0A1B4V1N3</accession>
<protein>
    <submittedName>
        <fullName evidence="3">Lipoprotein</fullName>
    </submittedName>
</protein>
<feature type="chain" id="PRO_5008571082" evidence="1">
    <location>
        <begin position="24"/>
        <end position="313"/>
    </location>
</feature>
<evidence type="ECO:0000259" key="2">
    <source>
        <dbReference type="Pfam" id="PF14321"/>
    </source>
</evidence>
<proteinExistence type="predicted"/>
<sequence>MSTPRFFLSLSLAGLLAACGGSSDDGNATGELTLQVTDAAVDGALQVVVQFRGIELHGPGGTQTYYYCEDASTGETVLSAAACAHPAPRQLDLLALTDGLTEFLLDGLVTEAGRYAWVRLLVDAEPDVRDSYIVMPDGEHELLVPSGAETGLKLNRGFTVPAGGTADFTIDFDLRKSVHDPLSGGVDYLLRPTLRIVDSAEAGAIAGEVDAALVTDGCTPAVYAYTGAGVTPDDVDGAAPDPVTTAQVKLDEETGLYRYKAAFLEPGNHTVAFTCQAAGDDPAMDDAIVFSGAATVAVAPGTVATHEFQASLP</sequence>
<dbReference type="PROSITE" id="PS51257">
    <property type="entry name" value="PROKAR_LIPOPROTEIN"/>
    <property type="match status" value="1"/>
</dbReference>
<feature type="domain" description="DUF4382" evidence="2">
    <location>
        <begin position="29"/>
        <end position="192"/>
    </location>
</feature>
<name>A0A1B4V1N3_9GAMM</name>
<gene>
    <name evidence="3" type="ORF">SVA_0811</name>
</gene>
<dbReference type="RefSeq" id="WP_096459121.1">
    <property type="nucleotide sequence ID" value="NZ_AP014936.1"/>
</dbReference>
<dbReference type="InterPro" id="IPR025491">
    <property type="entry name" value="DUF4382"/>
</dbReference>
<dbReference type="EMBL" id="AP014936">
    <property type="protein sequence ID" value="BAU47390.1"/>
    <property type="molecule type" value="Genomic_DNA"/>
</dbReference>
<dbReference type="OrthoDB" id="7062064at2"/>
<dbReference type="Pfam" id="PF14321">
    <property type="entry name" value="DUF4382"/>
    <property type="match status" value="1"/>
</dbReference>
<reference evidence="3 4" key="1">
    <citation type="submission" date="2015-08" db="EMBL/GenBank/DDBJ databases">
        <title>Complete genome sequence of Sulfurifustis variabilis.</title>
        <authorList>
            <person name="Miura A."/>
            <person name="Kojima H."/>
            <person name="Fukui M."/>
        </authorList>
    </citation>
    <scope>NUCLEOTIDE SEQUENCE [LARGE SCALE GENOMIC DNA]</scope>
    <source>
        <strain evidence="4">skN76</strain>
    </source>
</reference>
<keyword evidence="3" id="KW-0449">Lipoprotein</keyword>
<organism evidence="3 4">
    <name type="scientific">Sulfurifustis variabilis</name>
    <dbReference type="NCBI Taxonomy" id="1675686"/>
    <lineage>
        <taxon>Bacteria</taxon>
        <taxon>Pseudomonadati</taxon>
        <taxon>Pseudomonadota</taxon>
        <taxon>Gammaproteobacteria</taxon>
        <taxon>Acidiferrobacterales</taxon>
        <taxon>Acidiferrobacteraceae</taxon>
        <taxon>Sulfurifustis</taxon>
    </lineage>
</organism>
<keyword evidence="4" id="KW-1185">Reference proteome</keyword>
<evidence type="ECO:0000313" key="3">
    <source>
        <dbReference type="EMBL" id="BAU47390.1"/>
    </source>
</evidence>
<dbReference type="Proteomes" id="UP000218899">
    <property type="component" value="Chromosome"/>
</dbReference>
<dbReference type="AlphaFoldDB" id="A0A1B4V1N3"/>
<dbReference type="KEGG" id="sva:SVA_0811"/>
<evidence type="ECO:0000256" key="1">
    <source>
        <dbReference type="SAM" id="SignalP"/>
    </source>
</evidence>
<feature type="signal peptide" evidence="1">
    <location>
        <begin position="1"/>
        <end position="23"/>
    </location>
</feature>
<evidence type="ECO:0000313" key="4">
    <source>
        <dbReference type="Proteomes" id="UP000218899"/>
    </source>
</evidence>